<keyword evidence="3" id="KW-1185">Reference proteome</keyword>
<dbReference type="InterPro" id="IPR006674">
    <property type="entry name" value="HD_domain"/>
</dbReference>
<dbReference type="PATRIC" id="fig|1121318.3.peg.1851"/>
<feature type="domain" description="HD" evidence="1">
    <location>
        <begin position="22"/>
        <end position="115"/>
    </location>
</feature>
<proteinExistence type="predicted"/>
<dbReference type="EMBL" id="LHUR01000022">
    <property type="protein sequence ID" value="KOA19745.1"/>
    <property type="molecule type" value="Genomic_DNA"/>
</dbReference>
<dbReference type="Proteomes" id="UP000037043">
    <property type="component" value="Unassembled WGS sequence"/>
</dbReference>
<dbReference type="RefSeq" id="WP_052221375.1">
    <property type="nucleotide sequence ID" value="NZ_LHUR01000022.1"/>
</dbReference>
<organism evidence="2 3">
    <name type="scientific">Clostridium homopropionicum DSM 5847</name>
    <dbReference type="NCBI Taxonomy" id="1121318"/>
    <lineage>
        <taxon>Bacteria</taxon>
        <taxon>Bacillati</taxon>
        <taxon>Bacillota</taxon>
        <taxon>Clostridia</taxon>
        <taxon>Eubacteriales</taxon>
        <taxon>Clostridiaceae</taxon>
        <taxon>Clostridium</taxon>
    </lineage>
</organism>
<comment type="caution">
    <text evidence="2">The sequence shown here is derived from an EMBL/GenBank/DDBJ whole genome shotgun (WGS) entry which is preliminary data.</text>
</comment>
<dbReference type="InterPro" id="IPR003607">
    <property type="entry name" value="HD/PDEase_dom"/>
</dbReference>
<dbReference type="Gene3D" id="1.10.3210.10">
    <property type="entry name" value="Hypothetical protein af1432"/>
    <property type="match status" value="1"/>
</dbReference>
<evidence type="ECO:0000313" key="3">
    <source>
        <dbReference type="Proteomes" id="UP000037043"/>
    </source>
</evidence>
<dbReference type="CDD" id="cd00077">
    <property type="entry name" value="HDc"/>
    <property type="match status" value="1"/>
</dbReference>
<reference evidence="3" key="1">
    <citation type="submission" date="2015-08" db="EMBL/GenBank/DDBJ databases">
        <title>Genome sequence of the strict anaerobe Clostridium homopropionicum LuHBu1 (DSM 5847T).</title>
        <authorList>
            <person name="Poehlein A."/>
            <person name="Beck M."/>
            <person name="Schiel-Bengelsdorf B."/>
            <person name="Bengelsdorf F.R."/>
            <person name="Daniel R."/>
            <person name="Duerre P."/>
        </authorList>
    </citation>
    <scope>NUCLEOTIDE SEQUENCE [LARGE SCALE GENOMIC DNA]</scope>
    <source>
        <strain evidence="3">DSM 5847</strain>
    </source>
</reference>
<evidence type="ECO:0000313" key="2">
    <source>
        <dbReference type="EMBL" id="KOA19745.1"/>
    </source>
</evidence>
<protein>
    <submittedName>
        <fullName evidence="2">HD domain protein</fullName>
    </submittedName>
</protein>
<accession>A0A0L6Z9V4</accession>
<dbReference type="SUPFAM" id="SSF109604">
    <property type="entry name" value="HD-domain/PDEase-like"/>
    <property type="match status" value="1"/>
</dbReference>
<name>A0A0L6Z9V4_9CLOT</name>
<gene>
    <name evidence="2" type="ORF">CLHOM_18340</name>
</gene>
<dbReference type="AlphaFoldDB" id="A0A0L6Z9V4"/>
<sequence>MKDNINDILITMIKYFGNDVRRINHALKVHTFAKSIGEKEGLHGEELYILEVASILHDIGIKVSEEKYNSSAGNYQEIEGPGVARELLYSFELEEKILDRICFLIGNHHTYSKIDLLDFQILVEADFLVNIYEDNIERKNVAIVKEKCFKTNTGTEYLTSMYL</sequence>
<evidence type="ECO:0000259" key="1">
    <source>
        <dbReference type="Pfam" id="PF01966"/>
    </source>
</evidence>
<dbReference type="Pfam" id="PF01966">
    <property type="entry name" value="HD"/>
    <property type="match status" value="1"/>
</dbReference>
<dbReference type="STRING" id="36844.SAMN04488501_102160"/>